<evidence type="ECO:0000313" key="2">
    <source>
        <dbReference type="EMBL" id="GMH29518.1"/>
    </source>
</evidence>
<sequence>MLRGRSGNSVEIRAPKSRGGVLRPMTNSQKIREHLDLLEEARDAARIRTAAYQHRVARYYNKKMKAWQFDVGDLVLRGIEATSEAGRQNKLSPTREGPFLVSAVPQRSIQTRNRGGKLVPRA</sequence>
<dbReference type="AlphaFoldDB" id="A0AAD3Y531"/>
<gene>
    <name evidence="2" type="ORF">Nepgr_031361</name>
</gene>
<evidence type="ECO:0000256" key="1">
    <source>
        <dbReference type="SAM" id="MobiDB-lite"/>
    </source>
</evidence>
<protein>
    <submittedName>
        <fullName evidence="2">Uncharacterized protein</fullName>
    </submittedName>
</protein>
<proteinExistence type="predicted"/>
<reference evidence="2" key="1">
    <citation type="submission" date="2023-05" db="EMBL/GenBank/DDBJ databases">
        <title>Nepenthes gracilis genome sequencing.</title>
        <authorList>
            <person name="Fukushima K."/>
        </authorList>
    </citation>
    <scope>NUCLEOTIDE SEQUENCE</scope>
    <source>
        <strain evidence="2">SING2019-196</strain>
    </source>
</reference>
<accession>A0AAD3Y531</accession>
<comment type="caution">
    <text evidence="2">The sequence shown here is derived from an EMBL/GenBank/DDBJ whole genome shotgun (WGS) entry which is preliminary data.</text>
</comment>
<dbReference type="Proteomes" id="UP001279734">
    <property type="component" value="Unassembled WGS sequence"/>
</dbReference>
<organism evidence="2 3">
    <name type="scientific">Nepenthes gracilis</name>
    <name type="common">Slender pitcher plant</name>
    <dbReference type="NCBI Taxonomy" id="150966"/>
    <lineage>
        <taxon>Eukaryota</taxon>
        <taxon>Viridiplantae</taxon>
        <taxon>Streptophyta</taxon>
        <taxon>Embryophyta</taxon>
        <taxon>Tracheophyta</taxon>
        <taxon>Spermatophyta</taxon>
        <taxon>Magnoliopsida</taxon>
        <taxon>eudicotyledons</taxon>
        <taxon>Gunneridae</taxon>
        <taxon>Pentapetalae</taxon>
        <taxon>Caryophyllales</taxon>
        <taxon>Nepenthaceae</taxon>
        <taxon>Nepenthes</taxon>
    </lineage>
</organism>
<name>A0AAD3Y531_NEPGR</name>
<evidence type="ECO:0000313" key="3">
    <source>
        <dbReference type="Proteomes" id="UP001279734"/>
    </source>
</evidence>
<keyword evidence="3" id="KW-1185">Reference proteome</keyword>
<dbReference type="EMBL" id="BSYO01000036">
    <property type="protein sequence ID" value="GMH29518.1"/>
    <property type="molecule type" value="Genomic_DNA"/>
</dbReference>
<feature type="region of interest" description="Disordered" evidence="1">
    <location>
        <begin position="1"/>
        <end position="23"/>
    </location>
</feature>